<dbReference type="AlphaFoldDB" id="A0A9J5WXU4"/>
<protein>
    <submittedName>
        <fullName evidence="1">Uncharacterized protein</fullName>
    </submittedName>
</protein>
<dbReference type="EMBL" id="JACXVP010000010">
    <property type="protein sequence ID" value="KAG5579766.1"/>
    <property type="molecule type" value="Genomic_DNA"/>
</dbReference>
<evidence type="ECO:0000313" key="1">
    <source>
        <dbReference type="EMBL" id="KAG5579766.1"/>
    </source>
</evidence>
<keyword evidence="2" id="KW-1185">Reference proteome</keyword>
<evidence type="ECO:0000313" key="2">
    <source>
        <dbReference type="Proteomes" id="UP000824120"/>
    </source>
</evidence>
<reference evidence="1 2" key="1">
    <citation type="submission" date="2020-09" db="EMBL/GenBank/DDBJ databases">
        <title>De no assembly of potato wild relative species, Solanum commersonii.</title>
        <authorList>
            <person name="Cho K."/>
        </authorList>
    </citation>
    <scope>NUCLEOTIDE SEQUENCE [LARGE SCALE GENOMIC DNA]</scope>
    <source>
        <strain evidence="1">LZ3.2</strain>
        <tissue evidence="1">Leaf</tissue>
    </source>
</reference>
<sequence>MERYVQNQKKGGPLHCVETWERNYTDNSIFILKPEGPDMLIWTLDKKGFGYPKYPCNLAFSSSQYSCKDGYIYLHPSLGRFCSIIPLKSFVSNFLEMNKIVS</sequence>
<proteinExistence type="predicted"/>
<accession>A0A9J5WXU4</accession>
<organism evidence="1 2">
    <name type="scientific">Solanum commersonii</name>
    <name type="common">Commerson's wild potato</name>
    <name type="synonym">Commerson's nightshade</name>
    <dbReference type="NCBI Taxonomy" id="4109"/>
    <lineage>
        <taxon>Eukaryota</taxon>
        <taxon>Viridiplantae</taxon>
        <taxon>Streptophyta</taxon>
        <taxon>Embryophyta</taxon>
        <taxon>Tracheophyta</taxon>
        <taxon>Spermatophyta</taxon>
        <taxon>Magnoliopsida</taxon>
        <taxon>eudicotyledons</taxon>
        <taxon>Gunneridae</taxon>
        <taxon>Pentapetalae</taxon>
        <taxon>asterids</taxon>
        <taxon>lamiids</taxon>
        <taxon>Solanales</taxon>
        <taxon>Solanaceae</taxon>
        <taxon>Solanoideae</taxon>
        <taxon>Solaneae</taxon>
        <taxon>Solanum</taxon>
    </lineage>
</organism>
<comment type="caution">
    <text evidence="1">The sequence shown here is derived from an EMBL/GenBank/DDBJ whole genome shotgun (WGS) entry which is preliminary data.</text>
</comment>
<name>A0A9J5WXU4_SOLCO</name>
<gene>
    <name evidence="1" type="ORF">H5410_050393</name>
</gene>
<dbReference type="Proteomes" id="UP000824120">
    <property type="component" value="Chromosome 10"/>
</dbReference>